<reference evidence="2 3" key="1">
    <citation type="submission" date="2021-05" db="EMBL/GenBank/DDBJ databases">
        <title>Novel Bacillus species.</title>
        <authorList>
            <person name="Liu G."/>
        </authorList>
    </citation>
    <scope>NUCLEOTIDE SEQUENCE [LARGE SCALE GENOMIC DNA]</scope>
    <source>
        <strain evidence="2 3">FJAT-49705</strain>
    </source>
</reference>
<organism evidence="2 3">
    <name type="scientific">Cytobacillus citreus</name>
    <dbReference type="NCBI Taxonomy" id="2833586"/>
    <lineage>
        <taxon>Bacteria</taxon>
        <taxon>Bacillati</taxon>
        <taxon>Bacillota</taxon>
        <taxon>Bacilli</taxon>
        <taxon>Bacillales</taxon>
        <taxon>Bacillaceae</taxon>
        <taxon>Cytobacillus</taxon>
    </lineage>
</organism>
<evidence type="ECO:0000259" key="1">
    <source>
        <dbReference type="Pfam" id="PF01568"/>
    </source>
</evidence>
<feature type="domain" description="Molybdopterin dinucleotide-binding" evidence="1">
    <location>
        <begin position="2"/>
        <end position="70"/>
    </location>
</feature>
<protein>
    <recommendedName>
        <fullName evidence="1">Molybdopterin dinucleotide-binding domain-containing protein</fullName>
    </recommendedName>
</protein>
<evidence type="ECO:0000313" key="3">
    <source>
        <dbReference type="Proteomes" id="UP000681027"/>
    </source>
</evidence>
<sequence length="85" mass="9757">MEINSEIAKTLGILDGEVIKIFNAQDTIEIMAIYSDKVPKDVLLIYQGWYPQSEVNVNQLVRILSTDMGKNDVAFYDTFVNIEKW</sequence>
<name>A0ABS5NY84_9BACI</name>
<evidence type="ECO:0000313" key="2">
    <source>
        <dbReference type="EMBL" id="MBS4192802.1"/>
    </source>
</evidence>
<dbReference type="EMBL" id="JAGYPM010000006">
    <property type="protein sequence ID" value="MBS4192802.1"/>
    <property type="molecule type" value="Genomic_DNA"/>
</dbReference>
<dbReference type="InterPro" id="IPR006657">
    <property type="entry name" value="MoPterin_dinucl-bd_dom"/>
</dbReference>
<dbReference type="Proteomes" id="UP000681027">
    <property type="component" value="Unassembled WGS sequence"/>
</dbReference>
<proteinExistence type="predicted"/>
<dbReference type="SUPFAM" id="SSF50692">
    <property type="entry name" value="ADC-like"/>
    <property type="match status" value="1"/>
</dbReference>
<keyword evidence="3" id="KW-1185">Reference proteome</keyword>
<dbReference type="CDD" id="cd02775">
    <property type="entry name" value="MopB_CT"/>
    <property type="match status" value="1"/>
</dbReference>
<comment type="caution">
    <text evidence="2">The sequence shown here is derived from an EMBL/GenBank/DDBJ whole genome shotgun (WGS) entry which is preliminary data.</text>
</comment>
<gene>
    <name evidence="2" type="ORF">KHA94_21965</name>
</gene>
<dbReference type="Pfam" id="PF01568">
    <property type="entry name" value="Molydop_binding"/>
    <property type="match status" value="1"/>
</dbReference>
<accession>A0ABS5NY84</accession>
<dbReference type="InterPro" id="IPR009010">
    <property type="entry name" value="Asp_de-COase-like_dom_sf"/>
</dbReference>
<dbReference type="Gene3D" id="2.40.40.20">
    <property type="match status" value="1"/>
</dbReference>